<dbReference type="GO" id="GO:0016705">
    <property type="term" value="F:oxidoreductase activity, acting on paired donors, with incorporation or reduction of molecular oxygen"/>
    <property type="evidence" value="ECO:0007669"/>
    <property type="project" value="InterPro"/>
</dbReference>
<dbReference type="InterPro" id="IPR011251">
    <property type="entry name" value="Luciferase-like_dom"/>
</dbReference>
<comment type="caution">
    <text evidence="2">The sequence shown here is derived from an EMBL/GenBank/DDBJ whole genome shotgun (WGS) entry which is preliminary data.</text>
</comment>
<protein>
    <recommendedName>
        <fullName evidence="1">Luciferase-like domain-containing protein</fullName>
    </recommendedName>
</protein>
<reference evidence="2" key="1">
    <citation type="journal article" date="2015" name="Nature">
        <title>Complex archaea that bridge the gap between prokaryotes and eukaryotes.</title>
        <authorList>
            <person name="Spang A."/>
            <person name="Saw J.H."/>
            <person name="Jorgensen S.L."/>
            <person name="Zaremba-Niedzwiedzka K."/>
            <person name="Martijn J."/>
            <person name="Lind A.E."/>
            <person name="van Eijk R."/>
            <person name="Schleper C."/>
            <person name="Guy L."/>
            <person name="Ettema T.J."/>
        </authorList>
    </citation>
    <scope>NUCLEOTIDE SEQUENCE</scope>
</reference>
<dbReference type="AlphaFoldDB" id="A0A0F8WML2"/>
<dbReference type="InterPro" id="IPR036661">
    <property type="entry name" value="Luciferase-like_sf"/>
</dbReference>
<dbReference type="CDD" id="cd00347">
    <property type="entry name" value="Flavin_utilizing_monoxygenases"/>
    <property type="match status" value="1"/>
</dbReference>
<dbReference type="Pfam" id="PF00296">
    <property type="entry name" value="Bac_luciferase"/>
    <property type="match status" value="1"/>
</dbReference>
<dbReference type="InterPro" id="IPR050564">
    <property type="entry name" value="F420-G6PD/mer"/>
</dbReference>
<feature type="non-terminal residue" evidence="2">
    <location>
        <position position="96"/>
    </location>
</feature>
<dbReference type="PANTHER" id="PTHR43244:SF2">
    <property type="entry name" value="CONSERVED HYPOTHETICAL ALANINE AND PROLINE-RICH PROTEIN"/>
    <property type="match status" value="1"/>
</dbReference>
<gene>
    <name evidence="2" type="ORF">LCGC14_3134620</name>
</gene>
<dbReference type="PANTHER" id="PTHR43244">
    <property type="match status" value="1"/>
</dbReference>
<evidence type="ECO:0000259" key="1">
    <source>
        <dbReference type="Pfam" id="PF00296"/>
    </source>
</evidence>
<name>A0A0F8WML2_9ZZZZ</name>
<dbReference type="Gene3D" id="3.20.20.30">
    <property type="entry name" value="Luciferase-like domain"/>
    <property type="match status" value="1"/>
</dbReference>
<evidence type="ECO:0000313" key="2">
    <source>
        <dbReference type="EMBL" id="KKK49480.1"/>
    </source>
</evidence>
<accession>A0A0F8WML2</accession>
<proteinExistence type="predicted"/>
<sequence>MHIAVFFGGTNDVQGQVEAAVEAEQDGFDGIWFGQIFGPDVLTVIAMAGQKTSRIELGTSVVPTYPRHPLVMAQQALTAQAATGGRFSLGIGLSHK</sequence>
<feature type="domain" description="Luciferase-like" evidence="1">
    <location>
        <begin position="11"/>
        <end position="94"/>
    </location>
</feature>
<organism evidence="2">
    <name type="scientific">marine sediment metagenome</name>
    <dbReference type="NCBI Taxonomy" id="412755"/>
    <lineage>
        <taxon>unclassified sequences</taxon>
        <taxon>metagenomes</taxon>
        <taxon>ecological metagenomes</taxon>
    </lineage>
</organism>
<dbReference type="SUPFAM" id="SSF51679">
    <property type="entry name" value="Bacterial luciferase-like"/>
    <property type="match status" value="1"/>
</dbReference>
<dbReference type="EMBL" id="LAZR01068521">
    <property type="protein sequence ID" value="KKK49480.1"/>
    <property type="molecule type" value="Genomic_DNA"/>
</dbReference>